<accession>F2ATE5</accession>
<proteinExistence type="predicted"/>
<keyword evidence="2" id="KW-0732">Signal</keyword>
<organism evidence="4 5">
    <name type="scientific">Rhodopirellula baltica WH47</name>
    <dbReference type="NCBI Taxonomy" id="991778"/>
    <lineage>
        <taxon>Bacteria</taxon>
        <taxon>Pseudomonadati</taxon>
        <taxon>Planctomycetota</taxon>
        <taxon>Planctomycetia</taxon>
        <taxon>Pirellulales</taxon>
        <taxon>Pirellulaceae</taxon>
        <taxon>Rhodopirellula</taxon>
    </lineage>
</organism>
<dbReference type="GO" id="GO:0006508">
    <property type="term" value="P:proteolysis"/>
    <property type="evidence" value="ECO:0007669"/>
    <property type="project" value="UniProtKB-KW"/>
</dbReference>
<protein>
    <submittedName>
        <fullName evidence="4">Protease ecfE</fullName>
    </submittedName>
</protein>
<feature type="chain" id="PRO_5003273908" evidence="2">
    <location>
        <begin position="27"/>
        <end position="155"/>
    </location>
</feature>
<name>F2ATE5_RHOBT</name>
<feature type="region of interest" description="Disordered" evidence="1">
    <location>
        <begin position="30"/>
        <end position="51"/>
    </location>
</feature>
<evidence type="ECO:0000256" key="1">
    <source>
        <dbReference type="SAM" id="MobiDB-lite"/>
    </source>
</evidence>
<keyword evidence="4" id="KW-0645">Protease</keyword>
<evidence type="ECO:0000313" key="5">
    <source>
        <dbReference type="Proteomes" id="UP000006222"/>
    </source>
</evidence>
<evidence type="ECO:0000259" key="3">
    <source>
        <dbReference type="PROSITE" id="PS50106"/>
    </source>
</evidence>
<dbReference type="InterPro" id="IPR001478">
    <property type="entry name" value="PDZ"/>
</dbReference>
<feature type="signal peptide" evidence="2">
    <location>
        <begin position="1"/>
        <end position="26"/>
    </location>
</feature>
<dbReference type="AlphaFoldDB" id="F2ATE5"/>
<dbReference type="SUPFAM" id="SSF50156">
    <property type="entry name" value="PDZ domain-like"/>
    <property type="match status" value="1"/>
</dbReference>
<dbReference type="Proteomes" id="UP000006222">
    <property type="component" value="Unassembled WGS sequence"/>
</dbReference>
<dbReference type="InterPro" id="IPR041489">
    <property type="entry name" value="PDZ_6"/>
</dbReference>
<dbReference type="PATRIC" id="fig|991778.3.peg.3176"/>
<dbReference type="GO" id="GO:0008233">
    <property type="term" value="F:peptidase activity"/>
    <property type="evidence" value="ECO:0007669"/>
    <property type="project" value="UniProtKB-KW"/>
</dbReference>
<dbReference type="Gene3D" id="2.30.42.10">
    <property type="match status" value="1"/>
</dbReference>
<dbReference type="InterPro" id="IPR036034">
    <property type="entry name" value="PDZ_sf"/>
</dbReference>
<gene>
    <name evidence="4" type="ORF">RBWH47_04129</name>
</gene>
<feature type="compositionally biased region" description="Basic and acidic residues" evidence="1">
    <location>
        <begin position="32"/>
        <end position="42"/>
    </location>
</feature>
<dbReference type="SMART" id="SM00228">
    <property type="entry name" value="PDZ"/>
    <property type="match status" value="1"/>
</dbReference>
<sequence>MSVSMSFRVFLVSSLLWLVASPIALLADDPETNDRRPIDAERGNGFVEPKPGSPIRHPAAGWYLGVYGKYTSTGLLLTEVTPNTAASRFGLEVGDQIVAVNGQQIGVLENSQLNLDVALQRHAGRSGIVRLLVQDHRTMQLINIKVQLSRGRVHT</sequence>
<feature type="domain" description="PDZ" evidence="3">
    <location>
        <begin position="52"/>
        <end position="135"/>
    </location>
</feature>
<keyword evidence="4" id="KW-0378">Hydrolase</keyword>
<reference evidence="4 5" key="1">
    <citation type="journal article" date="2013" name="Mar. Genomics">
        <title>Expression of sulfatases in Rhodopirellula baltica and the diversity of sulfatases in the genus Rhodopirellula.</title>
        <authorList>
            <person name="Wegner C.E."/>
            <person name="Richter-Heitmann T."/>
            <person name="Klindworth A."/>
            <person name="Klockow C."/>
            <person name="Richter M."/>
            <person name="Achstetter T."/>
            <person name="Glockner F.O."/>
            <person name="Harder J."/>
        </authorList>
    </citation>
    <scope>NUCLEOTIDE SEQUENCE [LARGE SCALE GENOMIC DNA]</scope>
    <source>
        <strain evidence="4 5">WH47</strain>
    </source>
</reference>
<dbReference type="EMBL" id="AFAR01000165">
    <property type="protein sequence ID" value="EGF27071.1"/>
    <property type="molecule type" value="Genomic_DNA"/>
</dbReference>
<evidence type="ECO:0000256" key="2">
    <source>
        <dbReference type="SAM" id="SignalP"/>
    </source>
</evidence>
<dbReference type="Pfam" id="PF17820">
    <property type="entry name" value="PDZ_6"/>
    <property type="match status" value="1"/>
</dbReference>
<comment type="caution">
    <text evidence="4">The sequence shown here is derived from an EMBL/GenBank/DDBJ whole genome shotgun (WGS) entry which is preliminary data.</text>
</comment>
<dbReference type="PROSITE" id="PS50106">
    <property type="entry name" value="PDZ"/>
    <property type="match status" value="1"/>
</dbReference>
<evidence type="ECO:0000313" key="4">
    <source>
        <dbReference type="EMBL" id="EGF27071.1"/>
    </source>
</evidence>